<dbReference type="PANTHER" id="PTHR33678">
    <property type="entry name" value="BLL1576 PROTEIN"/>
    <property type="match status" value="1"/>
</dbReference>
<evidence type="ECO:0000259" key="4">
    <source>
        <dbReference type="Pfam" id="PF13007"/>
    </source>
</evidence>
<feature type="domain" description="Transposase TnpC homeodomain" evidence="4">
    <location>
        <begin position="93"/>
        <end position="168"/>
    </location>
</feature>
<dbReference type="InterPro" id="IPR004291">
    <property type="entry name" value="Transposase_IS66_central"/>
</dbReference>
<dbReference type="Proteomes" id="UP001196980">
    <property type="component" value="Unassembled WGS sequence"/>
</dbReference>
<dbReference type="RefSeq" id="WP_218253651.1">
    <property type="nucleotide sequence ID" value="NZ_JABXWD010000426.1"/>
</dbReference>
<proteinExistence type="predicted"/>
<evidence type="ECO:0000313" key="7">
    <source>
        <dbReference type="Proteomes" id="UP001196980"/>
    </source>
</evidence>
<protein>
    <submittedName>
        <fullName evidence="6">IS66 family transposase</fullName>
    </submittedName>
</protein>
<dbReference type="InterPro" id="IPR039552">
    <property type="entry name" value="IS66_C"/>
</dbReference>
<dbReference type="InterPro" id="IPR024463">
    <property type="entry name" value="Transposase_TnpC_homeodom"/>
</dbReference>
<feature type="coiled-coil region" evidence="1">
    <location>
        <begin position="34"/>
        <end position="79"/>
    </location>
</feature>
<dbReference type="Pfam" id="PF13005">
    <property type="entry name" value="zf-IS66"/>
    <property type="match status" value="1"/>
</dbReference>
<organism evidence="6 7">
    <name type="scientific">Candidatus Magnetobacterium casense</name>
    <dbReference type="NCBI Taxonomy" id="1455061"/>
    <lineage>
        <taxon>Bacteria</taxon>
        <taxon>Pseudomonadati</taxon>
        <taxon>Nitrospirota</taxon>
        <taxon>Thermodesulfovibrionia</taxon>
        <taxon>Thermodesulfovibrionales</taxon>
        <taxon>Candidatus Magnetobacteriaceae</taxon>
        <taxon>Candidatus Magnetobacterium</taxon>
    </lineage>
</organism>
<comment type="caution">
    <text evidence="6">The sequence shown here is derived from an EMBL/GenBank/DDBJ whole genome shotgun (WGS) entry which is preliminary data.</text>
</comment>
<dbReference type="NCBIfam" id="NF033517">
    <property type="entry name" value="transpos_IS66"/>
    <property type="match status" value="1"/>
</dbReference>
<dbReference type="InterPro" id="IPR024474">
    <property type="entry name" value="Znf_dom_IS66"/>
</dbReference>
<dbReference type="PANTHER" id="PTHR33678:SF1">
    <property type="entry name" value="BLL1576 PROTEIN"/>
    <property type="match status" value="1"/>
</dbReference>
<reference evidence="6 7" key="1">
    <citation type="journal article" date="2020" name="J Geophys Res Biogeosci">
        <title>Magnetotaxis as an Adaptation to Enable Bacterial Shuttling of Microbial Sulfur and Sulfur Cycling Across Aquatic Oxic#Anoxic Interfaces.</title>
        <authorList>
            <person name="Li J."/>
            <person name="Liu P."/>
            <person name="Wang J."/>
            <person name="Roberts A.P."/>
            <person name="Pan Y."/>
        </authorList>
    </citation>
    <scope>NUCLEOTIDE SEQUENCE [LARGE SCALE GENOMIC DNA]</scope>
    <source>
        <strain evidence="6 7">MYR-1_YQ</strain>
    </source>
</reference>
<sequence length="579" mass="66002">MSISFIGNAMIEPPFLPSDVGKLKAIIGLQIQEIQKYQTQVQTFQTQVQTFETQICTIEERLQSKVHEVRSRDEQLQRQGDTVKVLESENTLLREALRLARMARFAARSEKLPSNQCELFNEAELAAMLKKGEESGTEAPQSWIIVPEHTRERPKRRPLPDHLPREEVVIDLSEGEKICPRDGATLKEIGVEVSEQLDVIPAQMKVIRTIRKKYACPCCEETIRTADLPKKILPKSNATPGLLAHIAVSKYVDALPLYRLEHMFKRADIDLPRNTMAGWMIWLSEELQPVYNLMEEALLSSGYVCCDETRVQVLKEAGRKPQSLSYMWVRARHGPGIRPIILFDYDPTRSGEVPKRLLVDFKGYLQVDGYVGYDKVCLDAGITRVGCMAHVRRGFFDAYKAGGKKEGPALQVLLLIKGLYGIEEKIKGKDSIEERKRIRQEESRPILDQIKAWLDENQFKHVPQGLMGKAISYARNQWSYVIRYLEDGVLAIDNNFVENRIRPFAVGRKNWLFSDTVAGARASGMIYSILQTARGNGLEPYAYMRHLLTELPWATTVNEIEQLLPHTIDPTILNKTFPR</sequence>
<dbReference type="Pfam" id="PF13817">
    <property type="entry name" value="DDE_Tnp_IS66_C"/>
    <property type="match status" value="1"/>
</dbReference>
<evidence type="ECO:0000256" key="1">
    <source>
        <dbReference type="SAM" id="Coils"/>
    </source>
</evidence>
<evidence type="ECO:0000259" key="5">
    <source>
        <dbReference type="Pfam" id="PF13817"/>
    </source>
</evidence>
<keyword evidence="1" id="KW-0175">Coiled coil</keyword>
<keyword evidence="7" id="KW-1185">Reference proteome</keyword>
<gene>
    <name evidence="6" type="ORF">HWQ67_15805</name>
</gene>
<dbReference type="Pfam" id="PF13007">
    <property type="entry name" value="LZ_Tnp_IS66"/>
    <property type="match status" value="1"/>
</dbReference>
<feature type="domain" description="Transposase IS66 zinc-finger binding" evidence="3">
    <location>
        <begin position="176"/>
        <end position="220"/>
    </location>
</feature>
<dbReference type="Pfam" id="PF03050">
    <property type="entry name" value="DDE_Tnp_IS66"/>
    <property type="match status" value="1"/>
</dbReference>
<dbReference type="EMBL" id="JABXWD010000426">
    <property type="protein sequence ID" value="MBV6343045.1"/>
    <property type="molecule type" value="Genomic_DNA"/>
</dbReference>
<evidence type="ECO:0000259" key="3">
    <source>
        <dbReference type="Pfam" id="PF13005"/>
    </source>
</evidence>
<accession>A0ABS6S379</accession>
<feature type="domain" description="Transposase IS66 C-terminal" evidence="5">
    <location>
        <begin position="528"/>
        <end position="566"/>
    </location>
</feature>
<name>A0ABS6S379_9BACT</name>
<feature type="domain" description="Transposase IS66 central" evidence="2">
    <location>
        <begin position="235"/>
        <end position="521"/>
    </location>
</feature>
<evidence type="ECO:0000313" key="6">
    <source>
        <dbReference type="EMBL" id="MBV6343045.1"/>
    </source>
</evidence>
<evidence type="ECO:0000259" key="2">
    <source>
        <dbReference type="Pfam" id="PF03050"/>
    </source>
</evidence>
<dbReference type="InterPro" id="IPR052344">
    <property type="entry name" value="Transposase-related"/>
</dbReference>